<protein>
    <submittedName>
        <fullName evidence="3">Uncharacterized protein ycf36</fullName>
    </submittedName>
</protein>
<organism evidence="3 4">
    <name type="scientific">Dendrobium catenatum</name>
    <dbReference type="NCBI Taxonomy" id="906689"/>
    <lineage>
        <taxon>Eukaryota</taxon>
        <taxon>Viridiplantae</taxon>
        <taxon>Streptophyta</taxon>
        <taxon>Embryophyta</taxon>
        <taxon>Tracheophyta</taxon>
        <taxon>Spermatophyta</taxon>
        <taxon>Magnoliopsida</taxon>
        <taxon>Liliopsida</taxon>
        <taxon>Asparagales</taxon>
        <taxon>Orchidaceae</taxon>
        <taxon>Epidendroideae</taxon>
        <taxon>Malaxideae</taxon>
        <taxon>Dendrobiinae</taxon>
        <taxon>Dendrobium</taxon>
    </lineage>
</organism>
<proteinExistence type="predicted"/>
<gene>
    <name evidence="3" type="primary">ycf36</name>
    <name evidence="3" type="ORF">MA16_Dca023947</name>
</gene>
<dbReference type="EMBL" id="KZ501996">
    <property type="protein sequence ID" value="PKU85133.1"/>
    <property type="molecule type" value="Genomic_DNA"/>
</dbReference>
<reference evidence="3 4" key="1">
    <citation type="journal article" date="2016" name="Sci. Rep.">
        <title>The Dendrobium catenatum Lindl. genome sequence provides insights into polysaccharide synthase, floral development and adaptive evolution.</title>
        <authorList>
            <person name="Zhang G.Q."/>
            <person name="Xu Q."/>
            <person name="Bian C."/>
            <person name="Tsai W.C."/>
            <person name="Yeh C.M."/>
            <person name="Liu K.W."/>
            <person name="Yoshida K."/>
            <person name="Zhang L.S."/>
            <person name="Chang S.B."/>
            <person name="Chen F."/>
            <person name="Shi Y."/>
            <person name="Su Y.Y."/>
            <person name="Zhang Y.Q."/>
            <person name="Chen L.J."/>
            <person name="Yin Y."/>
            <person name="Lin M."/>
            <person name="Huang H."/>
            <person name="Deng H."/>
            <person name="Wang Z.W."/>
            <person name="Zhu S.L."/>
            <person name="Zhao X."/>
            <person name="Deng C."/>
            <person name="Niu S.C."/>
            <person name="Huang J."/>
            <person name="Wang M."/>
            <person name="Liu G.H."/>
            <person name="Yang H.J."/>
            <person name="Xiao X.J."/>
            <person name="Hsiao Y.Y."/>
            <person name="Wu W.L."/>
            <person name="Chen Y.Y."/>
            <person name="Mitsuda N."/>
            <person name="Ohme-Takagi M."/>
            <person name="Luo Y.B."/>
            <person name="Van de Peer Y."/>
            <person name="Liu Z.J."/>
        </authorList>
    </citation>
    <scope>NUCLEOTIDE SEQUENCE [LARGE SCALE GENOMIC DNA]</scope>
    <source>
        <tissue evidence="3">The whole plant</tissue>
    </source>
</reference>
<keyword evidence="2" id="KW-1133">Transmembrane helix</keyword>
<dbReference type="STRING" id="906689.A0A2I0XB46"/>
<dbReference type="AlphaFoldDB" id="A0A2I0XB46"/>
<feature type="transmembrane region" description="Helical" evidence="2">
    <location>
        <begin position="199"/>
        <end position="216"/>
    </location>
</feature>
<reference evidence="3 4" key="2">
    <citation type="journal article" date="2017" name="Nature">
        <title>The Apostasia genome and the evolution of orchids.</title>
        <authorList>
            <person name="Zhang G.Q."/>
            <person name="Liu K.W."/>
            <person name="Li Z."/>
            <person name="Lohaus R."/>
            <person name="Hsiao Y.Y."/>
            <person name="Niu S.C."/>
            <person name="Wang J.Y."/>
            <person name="Lin Y.C."/>
            <person name="Xu Q."/>
            <person name="Chen L.J."/>
            <person name="Yoshida K."/>
            <person name="Fujiwara S."/>
            <person name="Wang Z.W."/>
            <person name="Zhang Y.Q."/>
            <person name="Mitsuda N."/>
            <person name="Wang M."/>
            <person name="Liu G.H."/>
            <person name="Pecoraro L."/>
            <person name="Huang H.X."/>
            <person name="Xiao X.J."/>
            <person name="Lin M."/>
            <person name="Wu X.Y."/>
            <person name="Wu W.L."/>
            <person name="Chen Y.Y."/>
            <person name="Chang S.B."/>
            <person name="Sakamoto S."/>
            <person name="Ohme-Takagi M."/>
            <person name="Yagi M."/>
            <person name="Zeng S.J."/>
            <person name="Shen C.Y."/>
            <person name="Yeh C.M."/>
            <person name="Luo Y.B."/>
            <person name="Tsai W.C."/>
            <person name="Van de Peer Y."/>
            <person name="Liu Z.J."/>
        </authorList>
    </citation>
    <scope>NUCLEOTIDE SEQUENCE [LARGE SCALE GENOMIC DNA]</scope>
    <source>
        <tissue evidence="3">The whole plant</tissue>
    </source>
</reference>
<name>A0A2I0XB46_9ASPA</name>
<feature type="compositionally biased region" description="Polar residues" evidence="1">
    <location>
        <begin position="22"/>
        <end position="48"/>
    </location>
</feature>
<keyword evidence="4" id="KW-1185">Reference proteome</keyword>
<keyword evidence="2" id="KW-0812">Transmembrane</keyword>
<dbReference type="Proteomes" id="UP000233837">
    <property type="component" value="Unassembled WGS sequence"/>
</dbReference>
<evidence type="ECO:0000256" key="1">
    <source>
        <dbReference type="SAM" id="MobiDB-lite"/>
    </source>
</evidence>
<evidence type="ECO:0000256" key="2">
    <source>
        <dbReference type="SAM" id="Phobius"/>
    </source>
</evidence>
<dbReference type="InterPro" id="IPR009631">
    <property type="entry name" value="CGLD27-like"/>
</dbReference>
<dbReference type="OrthoDB" id="192326at2759"/>
<keyword evidence="2" id="KW-0472">Membrane</keyword>
<dbReference type="Pfam" id="PF06799">
    <property type="entry name" value="CGLD27-like"/>
    <property type="match status" value="1"/>
</dbReference>
<evidence type="ECO:0000313" key="4">
    <source>
        <dbReference type="Proteomes" id="UP000233837"/>
    </source>
</evidence>
<feature type="transmembrane region" description="Helical" evidence="2">
    <location>
        <begin position="87"/>
        <end position="107"/>
    </location>
</feature>
<sequence length="257" mass="27662">MAASMAPAILIAQKPYHLSPKTYPQRTPIGSSTKRSVTIASSSPSFRNGSPPETECPVPWDQQPVNEYQALSSSFPFSLASANLRDYCIRLSFLGSSFAILVGLPVATFGNSDVTNTSAVALSCGLGAASSGILFVMLVVLRMYLGWAYVGNRLLSATVDYEETGWYDGQIWVKTPDVLTRDRLLGSYSVKPVLTKVKFTLIGLAISLAVCVIILVDVENPKYIPVNTKGKVIAGVYNEEAARSFEPDAFCGDSDLS</sequence>
<evidence type="ECO:0000313" key="3">
    <source>
        <dbReference type="EMBL" id="PKU85133.1"/>
    </source>
</evidence>
<dbReference type="PANTHER" id="PTHR34214:SF1">
    <property type="entry name" value="DUF1230 FAMILY PROTEIN"/>
    <property type="match status" value="1"/>
</dbReference>
<feature type="region of interest" description="Disordered" evidence="1">
    <location>
        <begin position="22"/>
        <end position="56"/>
    </location>
</feature>
<accession>A0A2I0XB46</accession>
<feature type="transmembrane region" description="Helical" evidence="2">
    <location>
        <begin position="119"/>
        <end position="145"/>
    </location>
</feature>
<dbReference type="PANTHER" id="PTHR34214">
    <property type="match status" value="1"/>
</dbReference>